<evidence type="ECO:0000256" key="1">
    <source>
        <dbReference type="ARBA" id="ARBA00004123"/>
    </source>
</evidence>
<evidence type="ECO:0000256" key="6">
    <source>
        <dbReference type="RuleBase" id="RU367028"/>
    </source>
</evidence>
<evidence type="ECO:0000256" key="2">
    <source>
        <dbReference type="ARBA" id="ARBA00022491"/>
    </source>
</evidence>
<feature type="domain" description="OVATE" evidence="7">
    <location>
        <begin position="44"/>
        <end position="103"/>
    </location>
</feature>
<comment type="function">
    <text evidence="6">Transcriptional repressor that regulates multiple aspects of plant growth and development.</text>
</comment>
<gene>
    <name evidence="8" type="ORF">NE237_025730</name>
</gene>
<accession>A0A9Q0H3P1</accession>
<keyword evidence="9" id="KW-1185">Reference proteome</keyword>
<dbReference type="GO" id="GO:0005634">
    <property type="term" value="C:nucleus"/>
    <property type="evidence" value="ECO:0007669"/>
    <property type="project" value="UniProtKB-SubCell"/>
</dbReference>
<keyword evidence="3 6" id="KW-0805">Transcription regulation</keyword>
<protein>
    <recommendedName>
        <fullName evidence="6">Transcription repressor</fullName>
    </recommendedName>
    <alternativeName>
        <fullName evidence="6">Ovate family protein</fullName>
    </alternativeName>
</protein>
<dbReference type="Pfam" id="PF04844">
    <property type="entry name" value="Ovate"/>
    <property type="match status" value="1"/>
</dbReference>
<dbReference type="InterPro" id="IPR006458">
    <property type="entry name" value="Ovate_C"/>
</dbReference>
<evidence type="ECO:0000256" key="4">
    <source>
        <dbReference type="ARBA" id="ARBA00023163"/>
    </source>
</evidence>
<reference evidence="8" key="1">
    <citation type="journal article" date="2023" name="Plant J.">
        <title>The genome of the king protea, Protea cynaroides.</title>
        <authorList>
            <person name="Chang J."/>
            <person name="Duong T.A."/>
            <person name="Schoeman C."/>
            <person name="Ma X."/>
            <person name="Roodt D."/>
            <person name="Barker N."/>
            <person name="Li Z."/>
            <person name="Van de Peer Y."/>
            <person name="Mizrachi E."/>
        </authorList>
    </citation>
    <scope>NUCLEOTIDE SEQUENCE</scope>
    <source>
        <tissue evidence="8">Young leaves</tissue>
    </source>
</reference>
<evidence type="ECO:0000256" key="3">
    <source>
        <dbReference type="ARBA" id="ARBA00023015"/>
    </source>
</evidence>
<evidence type="ECO:0000313" key="8">
    <source>
        <dbReference type="EMBL" id="KAJ4958619.1"/>
    </source>
</evidence>
<evidence type="ECO:0000313" key="9">
    <source>
        <dbReference type="Proteomes" id="UP001141806"/>
    </source>
</evidence>
<name>A0A9Q0H3P1_9MAGN</name>
<comment type="subcellular location">
    <subcellularLocation>
        <location evidence="1 6">Nucleus</location>
    </subcellularLocation>
</comment>
<proteinExistence type="predicted"/>
<organism evidence="8 9">
    <name type="scientific">Protea cynaroides</name>
    <dbReference type="NCBI Taxonomy" id="273540"/>
    <lineage>
        <taxon>Eukaryota</taxon>
        <taxon>Viridiplantae</taxon>
        <taxon>Streptophyta</taxon>
        <taxon>Embryophyta</taxon>
        <taxon>Tracheophyta</taxon>
        <taxon>Spermatophyta</taxon>
        <taxon>Magnoliopsida</taxon>
        <taxon>Proteales</taxon>
        <taxon>Proteaceae</taxon>
        <taxon>Protea</taxon>
    </lineage>
</organism>
<keyword evidence="4 6" id="KW-0804">Transcription</keyword>
<dbReference type="PROSITE" id="PS51754">
    <property type="entry name" value="OVATE"/>
    <property type="match status" value="1"/>
</dbReference>
<dbReference type="EMBL" id="JAMYWD010000010">
    <property type="protein sequence ID" value="KAJ4958619.1"/>
    <property type="molecule type" value="Genomic_DNA"/>
</dbReference>
<evidence type="ECO:0000256" key="5">
    <source>
        <dbReference type="ARBA" id="ARBA00023242"/>
    </source>
</evidence>
<sequence>MEAAEELNKIKMKLRKPRHHNNSLSFSASLQEDVHRAFVDCLGAVRYSINPFADLRESIVEMIREVGVRDWEEMEELVYYYVVLNPPEIHGFIGAAFLSLCSQDQPEPGGKIMGCL</sequence>
<evidence type="ECO:0000259" key="7">
    <source>
        <dbReference type="PROSITE" id="PS51754"/>
    </source>
</evidence>
<dbReference type="AlphaFoldDB" id="A0A9Q0H3P1"/>
<keyword evidence="2 6" id="KW-0678">Repressor</keyword>
<dbReference type="PANTHER" id="PTHR33057:SF110">
    <property type="entry name" value="TRANSCRIPTION REPRESSOR"/>
    <property type="match status" value="1"/>
</dbReference>
<dbReference type="GO" id="GO:0045892">
    <property type="term" value="P:negative regulation of DNA-templated transcription"/>
    <property type="evidence" value="ECO:0007669"/>
    <property type="project" value="UniProtKB-UniRule"/>
</dbReference>
<dbReference type="NCBIfam" id="TIGR01568">
    <property type="entry name" value="A_thal_3678"/>
    <property type="match status" value="1"/>
</dbReference>
<dbReference type="PANTHER" id="PTHR33057">
    <property type="entry name" value="TRANSCRIPTION REPRESSOR OFP7-RELATED"/>
    <property type="match status" value="1"/>
</dbReference>
<comment type="caution">
    <text evidence="8">The sequence shown here is derived from an EMBL/GenBank/DDBJ whole genome shotgun (WGS) entry which is preliminary data.</text>
</comment>
<dbReference type="OrthoDB" id="1928390at2759"/>
<dbReference type="Proteomes" id="UP001141806">
    <property type="component" value="Unassembled WGS sequence"/>
</dbReference>
<keyword evidence="5 6" id="KW-0539">Nucleus</keyword>
<dbReference type="InterPro" id="IPR038933">
    <property type="entry name" value="Ovate"/>
</dbReference>